<dbReference type="Proteomes" id="UP000799777">
    <property type="component" value="Unassembled WGS sequence"/>
</dbReference>
<evidence type="ECO:0000313" key="2">
    <source>
        <dbReference type="EMBL" id="KAF2023952.1"/>
    </source>
</evidence>
<feature type="region of interest" description="Disordered" evidence="1">
    <location>
        <begin position="20"/>
        <end position="42"/>
    </location>
</feature>
<sequence>MLGSFYEKAWDLDRSAHEDSHSFTTFRSEDKLEHTKHKRRRSSLVAKMHLPNGDHGVRFGNIVSIPLESKVHSDSTSTSPNSGSNPRETTREIPPVSKPNKVLVEVRQDQALGEVLDTVLTAWTLLIQRYQRDTFHHFTWGIKDAGDRSIQCIDTLELDLPSHAATKSLTANINSLRSKEIVTEDPITIFLNDGTKEEASTCQTIKQRVINTI</sequence>
<feature type="compositionally biased region" description="Basic and acidic residues" evidence="1">
    <location>
        <begin position="20"/>
        <end position="33"/>
    </location>
</feature>
<protein>
    <submittedName>
        <fullName evidence="2">Uncharacterized protein</fullName>
    </submittedName>
</protein>
<feature type="compositionally biased region" description="Low complexity" evidence="1">
    <location>
        <begin position="74"/>
        <end position="86"/>
    </location>
</feature>
<keyword evidence="3" id="KW-1185">Reference proteome</keyword>
<evidence type="ECO:0000313" key="3">
    <source>
        <dbReference type="Proteomes" id="UP000799777"/>
    </source>
</evidence>
<comment type="caution">
    <text evidence="2">The sequence shown here is derived from an EMBL/GenBank/DDBJ whole genome shotgun (WGS) entry which is preliminary data.</text>
</comment>
<reference evidence="2" key="1">
    <citation type="journal article" date="2020" name="Stud. Mycol.">
        <title>101 Dothideomycetes genomes: a test case for predicting lifestyles and emergence of pathogens.</title>
        <authorList>
            <person name="Haridas S."/>
            <person name="Albert R."/>
            <person name="Binder M."/>
            <person name="Bloem J."/>
            <person name="Labutti K."/>
            <person name="Salamov A."/>
            <person name="Andreopoulos B."/>
            <person name="Baker S."/>
            <person name="Barry K."/>
            <person name="Bills G."/>
            <person name="Bluhm B."/>
            <person name="Cannon C."/>
            <person name="Castanera R."/>
            <person name="Culley D."/>
            <person name="Daum C."/>
            <person name="Ezra D."/>
            <person name="Gonzalez J."/>
            <person name="Henrissat B."/>
            <person name="Kuo A."/>
            <person name="Liang C."/>
            <person name="Lipzen A."/>
            <person name="Lutzoni F."/>
            <person name="Magnuson J."/>
            <person name="Mondo S."/>
            <person name="Nolan M."/>
            <person name="Ohm R."/>
            <person name="Pangilinan J."/>
            <person name="Park H.-J."/>
            <person name="Ramirez L."/>
            <person name="Alfaro M."/>
            <person name="Sun H."/>
            <person name="Tritt A."/>
            <person name="Yoshinaga Y."/>
            <person name="Zwiers L.-H."/>
            <person name="Turgeon B."/>
            <person name="Goodwin S."/>
            <person name="Spatafora J."/>
            <person name="Crous P."/>
            <person name="Grigoriev I."/>
        </authorList>
    </citation>
    <scope>NUCLEOTIDE SEQUENCE</scope>
    <source>
        <strain evidence="2">CBS 110217</strain>
    </source>
</reference>
<proteinExistence type="predicted"/>
<dbReference type="EMBL" id="ML978316">
    <property type="protein sequence ID" value="KAF2023952.1"/>
    <property type="molecule type" value="Genomic_DNA"/>
</dbReference>
<dbReference type="AlphaFoldDB" id="A0A9P4GXT7"/>
<accession>A0A9P4GXT7</accession>
<name>A0A9P4GXT7_9PLEO</name>
<evidence type="ECO:0000256" key="1">
    <source>
        <dbReference type="SAM" id="MobiDB-lite"/>
    </source>
</evidence>
<gene>
    <name evidence="2" type="ORF">EK21DRAFT_79818</name>
</gene>
<feature type="region of interest" description="Disordered" evidence="1">
    <location>
        <begin position="70"/>
        <end position="96"/>
    </location>
</feature>
<dbReference type="OrthoDB" id="3939686at2759"/>
<organism evidence="2 3">
    <name type="scientific">Setomelanomma holmii</name>
    <dbReference type="NCBI Taxonomy" id="210430"/>
    <lineage>
        <taxon>Eukaryota</taxon>
        <taxon>Fungi</taxon>
        <taxon>Dikarya</taxon>
        <taxon>Ascomycota</taxon>
        <taxon>Pezizomycotina</taxon>
        <taxon>Dothideomycetes</taxon>
        <taxon>Pleosporomycetidae</taxon>
        <taxon>Pleosporales</taxon>
        <taxon>Pleosporineae</taxon>
        <taxon>Phaeosphaeriaceae</taxon>
        <taxon>Setomelanomma</taxon>
    </lineage>
</organism>